<accession>A0A011NYR8</accession>
<feature type="compositionally biased region" description="Basic and acidic residues" evidence="1">
    <location>
        <begin position="78"/>
        <end position="91"/>
    </location>
</feature>
<dbReference type="AlphaFoldDB" id="A0A011NYR8"/>
<keyword evidence="3" id="KW-1185">Reference proteome</keyword>
<feature type="compositionally biased region" description="Basic and acidic residues" evidence="1">
    <location>
        <begin position="299"/>
        <end position="314"/>
    </location>
</feature>
<evidence type="ECO:0000256" key="1">
    <source>
        <dbReference type="SAM" id="MobiDB-lite"/>
    </source>
</evidence>
<protein>
    <submittedName>
        <fullName evidence="2">Uncharacterized protein</fullName>
    </submittedName>
</protein>
<feature type="region of interest" description="Disordered" evidence="1">
    <location>
        <begin position="60"/>
        <end position="104"/>
    </location>
</feature>
<gene>
    <name evidence="2" type="ORF">AW08_00278</name>
</gene>
<evidence type="ECO:0000313" key="3">
    <source>
        <dbReference type="Proteomes" id="UP000020218"/>
    </source>
</evidence>
<feature type="compositionally biased region" description="Basic and acidic residues" evidence="1">
    <location>
        <begin position="120"/>
        <end position="131"/>
    </location>
</feature>
<comment type="caution">
    <text evidence="2">The sequence shown here is derived from an EMBL/GenBank/DDBJ whole genome shotgun (WGS) entry which is preliminary data.</text>
</comment>
<feature type="compositionally biased region" description="Acidic residues" evidence="1">
    <location>
        <begin position="161"/>
        <end position="176"/>
    </location>
</feature>
<dbReference type="AntiFam" id="ANF00249">
    <property type="entry name" value="Shadow ORF (ywcA)"/>
</dbReference>
<feature type="region of interest" description="Disordered" evidence="1">
    <location>
        <begin position="120"/>
        <end position="219"/>
    </location>
</feature>
<feature type="region of interest" description="Disordered" evidence="1">
    <location>
        <begin position="1"/>
        <end position="46"/>
    </location>
</feature>
<dbReference type="EMBL" id="JFAX01000001">
    <property type="protein sequence ID" value="EXI69785.1"/>
    <property type="molecule type" value="Genomic_DNA"/>
</dbReference>
<reference evidence="2" key="1">
    <citation type="submission" date="2014-02" db="EMBL/GenBank/DDBJ databases">
        <title>Expanding our view of genomic diversity in Candidatus Accumulibacter clades.</title>
        <authorList>
            <person name="Skennerton C.T."/>
            <person name="Barr J.J."/>
            <person name="Slater F.R."/>
            <person name="Bond P.L."/>
            <person name="Tyson G.W."/>
        </authorList>
    </citation>
    <scope>NUCLEOTIDE SEQUENCE [LARGE SCALE GENOMIC DNA]</scope>
</reference>
<name>A0A011NYR8_9PROT</name>
<feature type="compositionally biased region" description="Basic and acidic residues" evidence="1">
    <location>
        <begin position="140"/>
        <end position="160"/>
    </location>
</feature>
<proteinExistence type="predicted"/>
<feature type="region of interest" description="Disordered" evidence="1">
    <location>
        <begin position="292"/>
        <end position="314"/>
    </location>
</feature>
<dbReference type="Proteomes" id="UP000020218">
    <property type="component" value="Unassembled WGS sequence"/>
</dbReference>
<organism evidence="2 3">
    <name type="scientific">Candidatus Accumulibacter adjunctus</name>
    <dbReference type="NCBI Taxonomy" id="1454001"/>
    <lineage>
        <taxon>Bacteria</taxon>
        <taxon>Pseudomonadati</taxon>
        <taxon>Pseudomonadota</taxon>
        <taxon>Betaproteobacteria</taxon>
        <taxon>Candidatus Accumulibacter</taxon>
    </lineage>
</organism>
<evidence type="ECO:0000313" key="2">
    <source>
        <dbReference type="EMBL" id="EXI69785.1"/>
    </source>
</evidence>
<sequence length="374" mass="41060">MHGDHVAAADQLATDDATLEELGVLADDDDRAETHQEDDVEEVADDSRCVEHRFPRFLGVADGEEAHQDVRQAGGTEHQAEAERDGGDRVGEQAAGRHQSGAELVHGLDLGQQLGEREAELRVGEEQRQRATGEQQASLDDLHPGRRDHAAESDIDHHQDADDEDRDVVVEAEEQLDQLPGANHLGDQVEDDHDQRRDRRHRPHRSLVEPVRGDVGEGETAEIAQSLRHQEEDDRPAREEGEHVDVGVVALAVGHRRQPKQRRCRHVVAGDRQAVLEAGDAAAGGVEVSGRLGAAGRPLGDEQRQRHEDQEHDDRVPVGRLLGCRLDCRRGVRQAGDAGEGQGCQGARDHFPSFCASLISSWVRSSNSPLARRT</sequence>